<dbReference type="EMBL" id="JAWJZY010000003">
    <property type="protein sequence ID" value="MEE8659250.1"/>
    <property type="molecule type" value="Genomic_DNA"/>
</dbReference>
<protein>
    <submittedName>
        <fullName evidence="1">Uncharacterized protein</fullName>
    </submittedName>
</protein>
<gene>
    <name evidence="1" type="ORF">DOFOFD_09515</name>
</gene>
<organism evidence="1 2">
    <name type="scientific">Sorlinia euscelidii</name>
    <dbReference type="NCBI Taxonomy" id="3081148"/>
    <lineage>
        <taxon>Bacteria</taxon>
        <taxon>Pseudomonadati</taxon>
        <taxon>Pseudomonadota</taxon>
        <taxon>Alphaproteobacteria</taxon>
        <taxon>Acetobacterales</taxon>
        <taxon>Acetobacteraceae</taxon>
        <taxon>Sorlinia</taxon>
    </lineage>
</organism>
<dbReference type="Proteomes" id="UP001312908">
    <property type="component" value="Unassembled WGS sequence"/>
</dbReference>
<comment type="caution">
    <text evidence="1">The sequence shown here is derived from an EMBL/GenBank/DDBJ whole genome shotgun (WGS) entry which is preliminary data.</text>
</comment>
<accession>A0ABU7U6M4</accession>
<proteinExistence type="predicted"/>
<evidence type="ECO:0000313" key="1">
    <source>
        <dbReference type="EMBL" id="MEE8659250.1"/>
    </source>
</evidence>
<evidence type="ECO:0000313" key="2">
    <source>
        <dbReference type="Proteomes" id="UP001312908"/>
    </source>
</evidence>
<keyword evidence="2" id="KW-1185">Reference proteome</keyword>
<sequence>MVSLLTNRPSLFAKLMLTPTPLKLKSDSVAAERFALVLQTEPKMFSPLSEKIGRAVPMSNWLYSRLREPFRSLVRLDEHYELLFDTFEFYHAILRRALNPYSSSIRPLGKWCVAQQDREAMIHSLGDEPPRYGGRAFVQECMKNMGKTWNLEFLLERIQNICAQINF</sequence>
<reference evidence="1 2" key="1">
    <citation type="submission" date="2023-10" db="EMBL/GenBank/DDBJ databases">
        <title>Sorlinia euscelidii gen. nov., sp. nov., an acetic acid bacteria isolated from the gut of Euscelidius variegatus emitter.</title>
        <authorList>
            <person name="Michoud G."/>
            <person name="Marasco R."/>
            <person name="Seferji K."/>
            <person name="Gonella E."/>
            <person name="Garuglieri E."/>
            <person name="Alma A."/>
            <person name="Mapelli F."/>
            <person name="Borin S."/>
            <person name="Daffonchio D."/>
            <person name="Crotti E."/>
        </authorList>
    </citation>
    <scope>NUCLEOTIDE SEQUENCE [LARGE SCALE GENOMIC DNA]</scope>
    <source>
        <strain evidence="1 2">EV16P</strain>
    </source>
</reference>
<name>A0ABU7U6M4_9PROT</name>